<dbReference type="EMBL" id="LMVO01000001">
    <property type="protein sequence ID" value="PAV10296.1"/>
    <property type="molecule type" value="Genomic_DNA"/>
</dbReference>
<organism evidence="2 3">
    <name type="scientific">Methanocorpusculum parvum</name>
    <dbReference type="NCBI Taxonomy" id="2193"/>
    <lineage>
        <taxon>Archaea</taxon>
        <taxon>Methanobacteriati</taxon>
        <taxon>Methanobacteriota</taxon>
        <taxon>Stenosarchaea group</taxon>
        <taxon>Methanomicrobia</taxon>
        <taxon>Methanomicrobiales</taxon>
        <taxon>Methanocorpusculaceae</taxon>
        <taxon>Methanocorpusculum</taxon>
    </lineage>
</organism>
<feature type="compositionally biased region" description="Polar residues" evidence="1">
    <location>
        <begin position="265"/>
        <end position="274"/>
    </location>
</feature>
<keyword evidence="3" id="KW-1185">Reference proteome</keyword>
<feature type="region of interest" description="Disordered" evidence="1">
    <location>
        <begin position="265"/>
        <end position="288"/>
    </location>
</feature>
<sequence length="316" mass="33781">MCVALLLIIVGCWHAAAADTAGEILPSYKQVEISTTDGTIYAVRFDDEGGLNSLHLTTIPEEPYGQVTTTNRQAGTVYVSYTGGRGFNDRIILMIAVNGTISDDFALHLTSSGYQWNPTPIVNIGPTYEELTYTESASGTILTATDFRYASQTWKPAGIENYPIYYGQDTTNPSNGFAILFFDTKAGTLGINSGLTGLRDHGAVKIEYEFKNLSGIAVFNAYAWCNQSNEGEGISWTNRVADDGTGGASGYAVLGSGLSPDSGEFTTTVSSPGYSGTEGGENRKNSTKTPIDIFGIGAGICSAWLLFRKRRRAAEA</sequence>
<evidence type="ECO:0000256" key="1">
    <source>
        <dbReference type="SAM" id="MobiDB-lite"/>
    </source>
</evidence>
<dbReference type="Proteomes" id="UP000243820">
    <property type="component" value="Unassembled WGS sequence"/>
</dbReference>
<protein>
    <recommendedName>
        <fullName evidence="4">DUF3344 domain-containing protein</fullName>
    </recommendedName>
</protein>
<comment type="caution">
    <text evidence="2">The sequence shown here is derived from an EMBL/GenBank/DDBJ whole genome shotgun (WGS) entry which is preliminary data.</text>
</comment>
<name>A0AAX0QA56_9EURY</name>
<gene>
    <name evidence="2" type="ORF">ASJ83_07540</name>
</gene>
<accession>A0AAX0QA56</accession>
<reference evidence="2 3" key="1">
    <citation type="journal article" date="2017" name="BMC Genomics">
        <title>Genomic analysis of methanogenic archaea reveals a shift towards energy conservation.</title>
        <authorList>
            <person name="Gilmore S.P."/>
            <person name="Henske J.K."/>
            <person name="Sexton J.A."/>
            <person name="Solomon K.V."/>
            <person name="Seppala S."/>
            <person name="Yoo J.I."/>
            <person name="Huyett L.M."/>
            <person name="Pressman A."/>
            <person name="Cogan J.Z."/>
            <person name="Kivenson V."/>
            <person name="Peng X."/>
            <person name="Tan Y."/>
            <person name="Valentine D.L."/>
            <person name="O'Malley M.A."/>
        </authorList>
    </citation>
    <scope>NUCLEOTIDE SEQUENCE [LARGE SCALE GENOMIC DNA]</scope>
    <source>
        <strain evidence="2 3">XII</strain>
    </source>
</reference>
<evidence type="ECO:0000313" key="3">
    <source>
        <dbReference type="Proteomes" id="UP000243820"/>
    </source>
</evidence>
<evidence type="ECO:0008006" key="4">
    <source>
        <dbReference type="Google" id="ProtNLM"/>
    </source>
</evidence>
<dbReference type="AlphaFoldDB" id="A0AAX0QA56"/>
<proteinExistence type="predicted"/>
<evidence type="ECO:0000313" key="2">
    <source>
        <dbReference type="EMBL" id="PAV10296.1"/>
    </source>
</evidence>